<dbReference type="InterPro" id="IPR012292">
    <property type="entry name" value="Globin/Proto"/>
</dbReference>
<dbReference type="CDD" id="cd06184">
    <property type="entry name" value="flavohem_like_fad_nad_binding"/>
    <property type="match status" value="1"/>
</dbReference>
<dbReference type="InterPro" id="IPR000971">
    <property type="entry name" value="Globin"/>
</dbReference>
<comment type="catalytic activity">
    <reaction evidence="15">
        <text>2 nitric oxide + NADPH + 2 O2 = 2 nitrate + NADP(+) + H(+)</text>
        <dbReference type="Rhea" id="RHEA:19465"/>
        <dbReference type="ChEBI" id="CHEBI:15378"/>
        <dbReference type="ChEBI" id="CHEBI:15379"/>
        <dbReference type="ChEBI" id="CHEBI:16480"/>
        <dbReference type="ChEBI" id="CHEBI:17632"/>
        <dbReference type="ChEBI" id="CHEBI:57783"/>
        <dbReference type="ChEBI" id="CHEBI:58349"/>
        <dbReference type="EC" id="1.14.12.17"/>
    </reaction>
</comment>
<dbReference type="GO" id="GO:0008941">
    <property type="term" value="F:nitric oxide dioxygenase NAD(P)H activity"/>
    <property type="evidence" value="ECO:0007669"/>
    <property type="project" value="UniProtKB-EC"/>
</dbReference>
<evidence type="ECO:0000259" key="17">
    <source>
        <dbReference type="PROSITE" id="PS51384"/>
    </source>
</evidence>
<dbReference type="PROSITE" id="PS51384">
    <property type="entry name" value="FAD_FR"/>
    <property type="match status" value="1"/>
</dbReference>
<comment type="similarity">
    <text evidence="3">In the C-terminal section; belongs to the flavoprotein pyridine nucleotide cytochrome reductase family.</text>
</comment>
<keyword evidence="8" id="KW-0479">Metal-binding</keyword>
<keyword evidence="10" id="KW-0521">NADP</keyword>
<keyword evidence="11" id="KW-0560">Oxidoreductase</keyword>
<evidence type="ECO:0000256" key="6">
    <source>
        <dbReference type="ARBA" id="ARBA00022617"/>
    </source>
</evidence>
<comment type="cofactor">
    <cofactor evidence="1">
        <name>heme b</name>
        <dbReference type="ChEBI" id="CHEBI:60344"/>
    </cofactor>
</comment>
<dbReference type="EMBL" id="JAVHJO010000001">
    <property type="protein sequence ID" value="KAK6543697.1"/>
    <property type="molecule type" value="Genomic_DNA"/>
</dbReference>
<dbReference type="GO" id="GO:0046872">
    <property type="term" value="F:metal ion binding"/>
    <property type="evidence" value="ECO:0007669"/>
    <property type="project" value="UniProtKB-KW"/>
</dbReference>
<comment type="catalytic activity">
    <reaction evidence="14">
        <text>2 nitric oxide + NADH + 2 O2 = 2 nitrate + NAD(+) + H(+)</text>
        <dbReference type="Rhea" id="RHEA:19469"/>
        <dbReference type="ChEBI" id="CHEBI:15378"/>
        <dbReference type="ChEBI" id="CHEBI:15379"/>
        <dbReference type="ChEBI" id="CHEBI:16480"/>
        <dbReference type="ChEBI" id="CHEBI:17632"/>
        <dbReference type="ChEBI" id="CHEBI:57540"/>
        <dbReference type="ChEBI" id="CHEBI:57945"/>
        <dbReference type="EC" id="1.14.12.17"/>
    </reaction>
</comment>
<comment type="caution">
    <text evidence="18">The sequence shown here is derived from an EMBL/GenBank/DDBJ whole genome shotgun (WGS) entry which is preliminary data.</text>
</comment>
<proteinExistence type="inferred from homology"/>
<evidence type="ECO:0000256" key="3">
    <source>
        <dbReference type="ARBA" id="ARBA00006401"/>
    </source>
</evidence>
<dbReference type="InterPro" id="IPR039261">
    <property type="entry name" value="FNR_nucleotide-bd"/>
</dbReference>
<dbReference type="InterPro" id="IPR017927">
    <property type="entry name" value="FAD-bd_FR_type"/>
</dbReference>
<dbReference type="PRINTS" id="PR00406">
    <property type="entry name" value="CYTB5RDTASE"/>
</dbReference>
<accession>A0AAV9XRY6</accession>
<evidence type="ECO:0000256" key="9">
    <source>
        <dbReference type="ARBA" id="ARBA00022827"/>
    </source>
</evidence>
<dbReference type="Gene3D" id="3.40.50.80">
    <property type="entry name" value="Nucleotide-binding domain of ferredoxin-NADP reductase (FNR) module"/>
    <property type="match status" value="1"/>
</dbReference>
<dbReference type="FunFam" id="2.40.30.10:FF:000034">
    <property type="entry name" value="Flavohemoprotein"/>
    <property type="match status" value="1"/>
</dbReference>
<feature type="domain" description="FAD-binding FR-type" evidence="17">
    <location>
        <begin position="155"/>
        <end position="269"/>
    </location>
</feature>
<evidence type="ECO:0000256" key="7">
    <source>
        <dbReference type="ARBA" id="ARBA00022630"/>
    </source>
</evidence>
<name>A0AAV9XRY6_9PEZI</name>
<organism evidence="18 19">
    <name type="scientific">Orbilia ellipsospora</name>
    <dbReference type="NCBI Taxonomy" id="2528407"/>
    <lineage>
        <taxon>Eukaryota</taxon>
        <taxon>Fungi</taxon>
        <taxon>Dikarya</taxon>
        <taxon>Ascomycota</taxon>
        <taxon>Pezizomycotina</taxon>
        <taxon>Orbiliomycetes</taxon>
        <taxon>Orbiliales</taxon>
        <taxon>Orbiliaceae</taxon>
        <taxon>Orbilia</taxon>
    </lineage>
</organism>
<dbReference type="CDD" id="cd08922">
    <property type="entry name" value="FHb-globin"/>
    <property type="match status" value="1"/>
</dbReference>
<sequence>MAAIPQVPPPTPEEIAIVKSTVPVLEEHGVTITKTFYANMHREIPALNEVFNQANQKNGHQARALAASVLAYAKYIDNLAVLGDAVETICQKHASLLIQPEQYSIVGKYLLEAIKEVLGDAATDAVISAWGACYWQLAYLFINREEQIYTEKANRDWREFIVEKKIKESDEITSFYLKPKDGKPVEQYQPGQYISVRVAVPQQEWKQIRQYSLSTSQDPSHYRISVKRACDIDAENTAHPGWVSNVLHETVQEGDTLDLTFPCGSFHLDSKTTPDAPIVLISGGVGLTPLMSMLNTLVDEGSDRPLTWIHSTRSQNSYAFGDYIKATMKSKSDWHAIVYRQDLASSEHAENYKVLGGRINLRALGRSTDLHLDNPNTQYFICGPDSFMLDLKEVLVSLGAAAGNVKYERFGTGDVVKKEKPVVLAQTTGVCPVSHAHAESGLRCPISGLQEQTVA</sequence>
<dbReference type="GO" id="GO:0046210">
    <property type="term" value="P:nitric oxide catabolic process"/>
    <property type="evidence" value="ECO:0007669"/>
    <property type="project" value="TreeGrafter"/>
</dbReference>
<dbReference type="PROSITE" id="PS01033">
    <property type="entry name" value="GLOBIN"/>
    <property type="match status" value="1"/>
</dbReference>
<dbReference type="GO" id="GO:0019825">
    <property type="term" value="F:oxygen binding"/>
    <property type="evidence" value="ECO:0007669"/>
    <property type="project" value="InterPro"/>
</dbReference>
<dbReference type="InterPro" id="IPR017938">
    <property type="entry name" value="Riboflavin_synthase-like_b-brl"/>
</dbReference>
<evidence type="ECO:0000256" key="11">
    <source>
        <dbReference type="ARBA" id="ARBA00023002"/>
    </source>
</evidence>
<dbReference type="Pfam" id="PF00042">
    <property type="entry name" value="Globin"/>
    <property type="match status" value="1"/>
</dbReference>
<dbReference type="NCBIfam" id="NF009805">
    <property type="entry name" value="PRK13289.1"/>
    <property type="match status" value="1"/>
</dbReference>
<evidence type="ECO:0000256" key="8">
    <source>
        <dbReference type="ARBA" id="ARBA00022723"/>
    </source>
</evidence>
<evidence type="ECO:0000256" key="5">
    <source>
        <dbReference type="ARBA" id="ARBA00022575"/>
    </source>
</evidence>
<dbReference type="AlphaFoldDB" id="A0AAV9XRY6"/>
<evidence type="ECO:0000256" key="10">
    <source>
        <dbReference type="ARBA" id="ARBA00022857"/>
    </source>
</evidence>
<dbReference type="PANTHER" id="PTHR43396:SF3">
    <property type="entry name" value="FLAVOHEMOPROTEIN"/>
    <property type="match status" value="1"/>
</dbReference>
<evidence type="ECO:0000313" key="18">
    <source>
        <dbReference type="EMBL" id="KAK6543697.1"/>
    </source>
</evidence>
<keyword evidence="6" id="KW-0349">Heme</keyword>
<dbReference type="EC" id="1.14.12.17" evidence="4"/>
<evidence type="ECO:0000256" key="14">
    <source>
        <dbReference type="ARBA" id="ARBA00048649"/>
    </source>
</evidence>
<dbReference type="SUPFAM" id="SSF63380">
    <property type="entry name" value="Riboflavin synthase domain-like"/>
    <property type="match status" value="1"/>
</dbReference>
<dbReference type="Pfam" id="PF00970">
    <property type="entry name" value="FAD_binding_6"/>
    <property type="match status" value="1"/>
</dbReference>
<reference evidence="18 19" key="1">
    <citation type="submission" date="2019-10" db="EMBL/GenBank/DDBJ databases">
        <authorList>
            <person name="Palmer J.M."/>
        </authorList>
    </citation>
    <scope>NUCLEOTIDE SEQUENCE [LARGE SCALE GENOMIC DNA]</scope>
    <source>
        <strain evidence="18 19">TWF694</strain>
    </source>
</reference>
<keyword evidence="19" id="KW-1185">Reference proteome</keyword>
<dbReference type="InterPro" id="IPR009050">
    <property type="entry name" value="Globin-like_sf"/>
</dbReference>
<protein>
    <recommendedName>
        <fullName evidence="4">nitric oxide dioxygenase</fullName>
        <ecNumber evidence="4">1.14.12.17</ecNumber>
    </recommendedName>
</protein>
<dbReference type="Gene3D" id="1.10.490.10">
    <property type="entry name" value="Globins"/>
    <property type="match status" value="1"/>
</dbReference>
<gene>
    <name evidence="18" type="ORF">TWF694_000432</name>
</gene>
<feature type="domain" description="Globin" evidence="16">
    <location>
        <begin position="9"/>
        <end position="146"/>
    </location>
</feature>
<comment type="cofactor">
    <cofactor evidence="2">
        <name>FAD</name>
        <dbReference type="ChEBI" id="CHEBI:57692"/>
    </cofactor>
</comment>
<evidence type="ECO:0000256" key="1">
    <source>
        <dbReference type="ARBA" id="ARBA00001970"/>
    </source>
</evidence>
<evidence type="ECO:0000256" key="2">
    <source>
        <dbReference type="ARBA" id="ARBA00001974"/>
    </source>
</evidence>
<dbReference type="InterPro" id="IPR001433">
    <property type="entry name" value="OxRdtase_FAD/NAD-bd"/>
</dbReference>
<dbReference type="GO" id="GO:0071500">
    <property type="term" value="P:cellular response to nitrosative stress"/>
    <property type="evidence" value="ECO:0007669"/>
    <property type="project" value="TreeGrafter"/>
</dbReference>
<dbReference type="FunFam" id="1.10.490.10:FF:000003">
    <property type="entry name" value="Flavohemoprotein"/>
    <property type="match status" value="1"/>
</dbReference>
<dbReference type="GO" id="GO:0071949">
    <property type="term" value="F:FAD binding"/>
    <property type="evidence" value="ECO:0007669"/>
    <property type="project" value="TreeGrafter"/>
</dbReference>
<evidence type="ECO:0000313" key="19">
    <source>
        <dbReference type="Proteomes" id="UP001365542"/>
    </source>
</evidence>
<keyword evidence="13" id="KW-0520">NAD</keyword>
<evidence type="ECO:0000256" key="15">
    <source>
        <dbReference type="ARBA" id="ARBA00049433"/>
    </source>
</evidence>
<dbReference type="Pfam" id="PF00175">
    <property type="entry name" value="NAD_binding_1"/>
    <property type="match status" value="1"/>
</dbReference>
<keyword evidence="7" id="KW-0285">Flavoprotein</keyword>
<dbReference type="InterPro" id="IPR001709">
    <property type="entry name" value="Flavoprot_Pyr_Nucl_cyt_Rdtase"/>
</dbReference>
<dbReference type="InterPro" id="IPR008333">
    <property type="entry name" value="Cbr1-like_FAD-bd_dom"/>
</dbReference>
<dbReference type="GO" id="GO:0009636">
    <property type="term" value="P:response to toxic substance"/>
    <property type="evidence" value="ECO:0007669"/>
    <property type="project" value="UniProtKB-KW"/>
</dbReference>
<dbReference type="SUPFAM" id="SSF46458">
    <property type="entry name" value="Globin-like"/>
    <property type="match status" value="1"/>
</dbReference>
<evidence type="ECO:0000256" key="4">
    <source>
        <dbReference type="ARBA" id="ARBA00012229"/>
    </source>
</evidence>
<dbReference type="GO" id="GO:0020037">
    <property type="term" value="F:heme binding"/>
    <property type="evidence" value="ECO:0007669"/>
    <property type="project" value="InterPro"/>
</dbReference>
<dbReference type="Gene3D" id="2.40.30.10">
    <property type="entry name" value="Translation factors"/>
    <property type="match status" value="1"/>
</dbReference>
<evidence type="ECO:0000259" key="16">
    <source>
        <dbReference type="PROSITE" id="PS01033"/>
    </source>
</evidence>
<keyword evidence="9" id="KW-0274">FAD</keyword>
<dbReference type="PRINTS" id="PR00371">
    <property type="entry name" value="FPNCR"/>
</dbReference>
<evidence type="ECO:0000256" key="12">
    <source>
        <dbReference type="ARBA" id="ARBA00023004"/>
    </source>
</evidence>
<dbReference type="Proteomes" id="UP001365542">
    <property type="component" value="Unassembled WGS sequence"/>
</dbReference>
<dbReference type="SUPFAM" id="SSF52343">
    <property type="entry name" value="Ferredoxin reductase-like, C-terminal NADP-linked domain"/>
    <property type="match status" value="1"/>
</dbReference>
<dbReference type="PANTHER" id="PTHR43396">
    <property type="entry name" value="FLAVOHEMOPROTEIN"/>
    <property type="match status" value="1"/>
</dbReference>
<keyword evidence="5" id="KW-0216">Detoxification</keyword>
<evidence type="ECO:0000256" key="13">
    <source>
        <dbReference type="ARBA" id="ARBA00023027"/>
    </source>
</evidence>
<keyword evidence="12" id="KW-0408">Iron</keyword>